<feature type="transmembrane region" description="Helical" evidence="8">
    <location>
        <begin position="106"/>
        <end position="125"/>
    </location>
</feature>
<evidence type="ECO:0000256" key="6">
    <source>
        <dbReference type="ARBA" id="ARBA00023136"/>
    </source>
</evidence>
<feature type="transmembrane region" description="Helical" evidence="8">
    <location>
        <begin position="12"/>
        <end position="33"/>
    </location>
</feature>
<accession>B1XTF7</accession>
<keyword evidence="3" id="KW-0808">Transferase</keyword>
<dbReference type="InterPro" id="IPR018584">
    <property type="entry name" value="GT87"/>
</dbReference>
<feature type="transmembrane region" description="Helical" evidence="8">
    <location>
        <begin position="211"/>
        <end position="230"/>
    </location>
</feature>
<evidence type="ECO:0000256" key="3">
    <source>
        <dbReference type="ARBA" id="ARBA00022679"/>
    </source>
</evidence>
<keyword evidence="5 8" id="KW-1133">Transmembrane helix</keyword>
<evidence type="ECO:0000256" key="2">
    <source>
        <dbReference type="ARBA" id="ARBA00022475"/>
    </source>
</evidence>
<dbReference type="KEGG" id="pne:Pnec_0342"/>
<feature type="transmembrane region" description="Helical" evidence="8">
    <location>
        <begin position="321"/>
        <end position="354"/>
    </location>
</feature>
<dbReference type="GO" id="GO:0005886">
    <property type="term" value="C:plasma membrane"/>
    <property type="evidence" value="ECO:0007669"/>
    <property type="project" value="UniProtKB-SubCell"/>
</dbReference>
<dbReference type="STRING" id="452638.Pnec_0342"/>
<keyword evidence="4 8" id="KW-0812">Transmembrane</keyword>
<feature type="transmembrane region" description="Helical" evidence="8">
    <location>
        <begin position="405"/>
        <end position="424"/>
    </location>
</feature>
<keyword evidence="6 8" id="KW-0472">Membrane</keyword>
<dbReference type="Pfam" id="PF09594">
    <property type="entry name" value="GT87"/>
    <property type="match status" value="1"/>
</dbReference>
<dbReference type="HOGENOM" id="CLU_628272_0_0_4"/>
<sequence>MITSKKKAELFRYIFIFCVAELIFVVIGIIGYLKNGHFLLPFWDDAKDSFMDFFHVNYWALHAGRYSEWRSIYPPISFIIGKVLTPDCCYGAQNGFGLRDCSLPSILLLIVAYLSGVFVFARAVLRSIYITSSKKRILLIFCLGTAIILSFPSLFAIERGNYILLCFIFLALSLVIKNPWFSGGFISIAILIKPYLAPLMLAPLLKKRYQYVTGIVIFSILLNLLAAYVLGDPNPFLFIKNILVTKGAGIASLYESITSTTSMAAWLKLIKSPGIIAYISEPWSAYLSLAFYVVATCYILVIGCILYFISRLSGAISESELSLIFILLVLVSVDGVGSYSLLLMLPYLIIYLLNSSGGKASLNSKVYIFIIGLLYLPADMGVGPSRKISGVSYLSGAVYLEGSQISLSGLIRPIVVIVLTALILTDLYKRTKEKQEISGPVI</sequence>
<feature type="transmembrane region" description="Helical" evidence="8">
    <location>
        <begin position="162"/>
        <end position="191"/>
    </location>
</feature>
<evidence type="ECO:0008006" key="10">
    <source>
        <dbReference type="Google" id="ProtNLM"/>
    </source>
</evidence>
<proteinExistence type="inferred from homology"/>
<evidence type="ECO:0000256" key="7">
    <source>
        <dbReference type="ARBA" id="ARBA00024033"/>
    </source>
</evidence>
<evidence type="ECO:0000256" key="5">
    <source>
        <dbReference type="ARBA" id="ARBA00022989"/>
    </source>
</evidence>
<dbReference type="eggNOG" id="ENOG50349G8">
    <property type="taxonomic scope" value="Bacteria"/>
</dbReference>
<gene>
    <name evidence="9" type="ordered locus">Pnec_0342</name>
</gene>
<comment type="subcellular location">
    <subcellularLocation>
        <location evidence="1">Cell membrane</location>
        <topology evidence="1">Multi-pass membrane protein</topology>
    </subcellularLocation>
</comment>
<reference evidence="9" key="1">
    <citation type="submission" date="2008-03" db="EMBL/GenBank/DDBJ databases">
        <title>Complete sequence of Polynucleobacter necessarius STIR1.</title>
        <authorList>
            <consortium name="US DOE Joint Genome Institute"/>
            <person name="Copeland A."/>
            <person name="Lucas S."/>
            <person name="Lapidus A."/>
            <person name="Barry K."/>
            <person name="Detter J.C."/>
            <person name="Glavina del Rio T."/>
            <person name="Hammon N."/>
            <person name="Israni S."/>
            <person name="Dalin E."/>
            <person name="Tice H."/>
            <person name="Pitluck S."/>
            <person name="Chain P."/>
            <person name="Malfatti S."/>
            <person name="Shin M."/>
            <person name="Vergez L."/>
            <person name="Schmutz J."/>
            <person name="Larimer F."/>
            <person name="Land M."/>
            <person name="Hauser L."/>
            <person name="Kyrpides N."/>
            <person name="Kim E."/>
            <person name="Hahn M."/>
            <person name="Richardson P."/>
        </authorList>
    </citation>
    <scope>NUCLEOTIDE SEQUENCE [LARGE SCALE GENOMIC DNA]</scope>
    <source>
        <strain evidence="9">STIR1</strain>
    </source>
</reference>
<keyword evidence="2" id="KW-1003">Cell membrane</keyword>
<feature type="transmembrane region" description="Helical" evidence="8">
    <location>
        <begin position="366"/>
        <end position="385"/>
    </location>
</feature>
<evidence type="ECO:0000256" key="8">
    <source>
        <dbReference type="SAM" id="Phobius"/>
    </source>
</evidence>
<feature type="transmembrane region" description="Helical" evidence="8">
    <location>
        <begin position="137"/>
        <end position="156"/>
    </location>
</feature>
<dbReference type="GO" id="GO:0016758">
    <property type="term" value="F:hexosyltransferase activity"/>
    <property type="evidence" value="ECO:0007669"/>
    <property type="project" value="InterPro"/>
</dbReference>
<name>B1XTF7_POLNS</name>
<organism evidence="9">
    <name type="scientific">Polynucleobacter necessarius subsp. necessarius (strain STIR1)</name>
    <dbReference type="NCBI Taxonomy" id="452638"/>
    <lineage>
        <taxon>Bacteria</taxon>
        <taxon>Pseudomonadati</taxon>
        <taxon>Pseudomonadota</taxon>
        <taxon>Betaproteobacteria</taxon>
        <taxon>Burkholderiales</taxon>
        <taxon>Burkholderiaceae</taxon>
        <taxon>Polynucleobacter</taxon>
    </lineage>
</organism>
<evidence type="ECO:0000256" key="1">
    <source>
        <dbReference type="ARBA" id="ARBA00004651"/>
    </source>
</evidence>
<evidence type="ECO:0000313" key="9">
    <source>
        <dbReference type="EMBL" id="ACB43634.1"/>
    </source>
</evidence>
<comment type="similarity">
    <text evidence="7">Belongs to the glycosyltransferase 87 family.</text>
</comment>
<protein>
    <recommendedName>
        <fullName evidence="10">DUF2029 domain-containing protein</fullName>
    </recommendedName>
</protein>
<feature type="transmembrane region" description="Helical" evidence="8">
    <location>
        <begin position="289"/>
        <end position="309"/>
    </location>
</feature>
<dbReference type="AlphaFoldDB" id="B1XTF7"/>
<evidence type="ECO:0000256" key="4">
    <source>
        <dbReference type="ARBA" id="ARBA00022692"/>
    </source>
</evidence>
<dbReference type="EMBL" id="CP001010">
    <property type="protein sequence ID" value="ACB43634.1"/>
    <property type="molecule type" value="Genomic_DNA"/>
</dbReference>